<keyword evidence="2" id="KW-1185">Reference proteome</keyword>
<organism evidence="1 2">
    <name type="scientific">Vineibacter terrae</name>
    <dbReference type="NCBI Taxonomy" id="2586908"/>
    <lineage>
        <taxon>Bacteria</taxon>
        <taxon>Pseudomonadati</taxon>
        <taxon>Pseudomonadota</taxon>
        <taxon>Alphaproteobacteria</taxon>
        <taxon>Hyphomicrobiales</taxon>
        <taxon>Vineibacter</taxon>
    </lineage>
</organism>
<dbReference type="AlphaFoldDB" id="A0A5C8PGQ1"/>
<protein>
    <submittedName>
        <fullName evidence="1">Uncharacterized protein</fullName>
    </submittedName>
</protein>
<dbReference type="EMBL" id="VDUZ01000032">
    <property type="protein sequence ID" value="TXL72530.1"/>
    <property type="molecule type" value="Genomic_DNA"/>
</dbReference>
<reference evidence="1 2" key="1">
    <citation type="submission" date="2019-06" db="EMBL/GenBank/DDBJ databases">
        <title>New taxonomy in bacterial strain CC-CFT640, isolated from vineyard.</title>
        <authorList>
            <person name="Lin S.-Y."/>
            <person name="Tsai C.-F."/>
            <person name="Young C.-C."/>
        </authorList>
    </citation>
    <scope>NUCLEOTIDE SEQUENCE [LARGE SCALE GENOMIC DNA]</scope>
    <source>
        <strain evidence="1 2">CC-CFT640</strain>
    </source>
</reference>
<comment type="caution">
    <text evidence="1">The sequence shown here is derived from an EMBL/GenBank/DDBJ whole genome shotgun (WGS) entry which is preliminary data.</text>
</comment>
<sequence length="124" mass="13647">MTEWQADVQIPDALWYAGWHEQPTARTLQVGGRRVEAPHDAAGLARLMALVMTECAAADGACTEAHIAAAGFTADEIALYADRARELARRRTASRDGVGRAHRVTKLKPLRPVFRIQARQESRA</sequence>
<dbReference type="RefSeq" id="WP_147849689.1">
    <property type="nucleotide sequence ID" value="NZ_VDUZ01000032.1"/>
</dbReference>
<dbReference type="Proteomes" id="UP000321638">
    <property type="component" value="Unassembled WGS sequence"/>
</dbReference>
<accession>A0A5C8PGQ1</accession>
<proteinExistence type="predicted"/>
<name>A0A5C8PGQ1_9HYPH</name>
<evidence type="ECO:0000313" key="1">
    <source>
        <dbReference type="EMBL" id="TXL72530.1"/>
    </source>
</evidence>
<evidence type="ECO:0000313" key="2">
    <source>
        <dbReference type="Proteomes" id="UP000321638"/>
    </source>
</evidence>
<gene>
    <name evidence="1" type="ORF">FHP25_24865</name>
</gene>
<dbReference type="OrthoDB" id="8002707at2"/>